<feature type="domain" description="SchA/CurD-like" evidence="1">
    <location>
        <begin position="1"/>
        <end position="118"/>
    </location>
</feature>
<protein>
    <submittedName>
        <fullName evidence="2">SchA/CurD</fullName>
    </submittedName>
</protein>
<dbReference type="OrthoDB" id="3853500at2"/>
<comment type="caution">
    <text evidence="2">The sequence shown here is derived from an EMBL/GenBank/DDBJ whole genome shotgun (WGS) entry which is preliminary data.</text>
</comment>
<dbReference type="Proteomes" id="UP000253094">
    <property type="component" value="Unassembled WGS sequence"/>
</dbReference>
<evidence type="ECO:0000313" key="2">
    <source>
        <dbReference type="EMBL" id="RCG26841.1"/>
    </source>
</evidence>
<dbReference type="RefSeq" id="WP_114031970.1">
    <property type="nucleotide sequence ID" value="NZ_QOIL01000018.1"/>
</dbReference>
<evidence type="ECO:0000259" key="1">
    <source>
        <dbReference type="Pfam" id="PF04486"/>
    </source>
</evidence>
<proteinExistence type="predicted"/>
<dbReference type="EMBL" id="QOIL01000018">
    <property type="protein sequence ID" value="RCG26841.1"/>
    <property type="molecule type" value="Genomic_DNA"/>
</dbReference>
<evidence type="ECO:0000313" key="3">
    <source>
        <dbReference type="Proteomes" id="UP000253094"/>
    </source>
</evidence>
<gene>
    <name evidence="2" type="ORF">DQ384_28560</name>
</gene>
<dbReference type="InterPro" id="IPR007575">
    <property type="entry name" value="SchA_CurD-like"/>
</dbReference>
<dbReference type="Pfam" id="PF04486">
    <property type="entry name" value="SchA_CurD"/>
    <property type="match status" value="1"/>
</dbReference>
<accession>A0A367F9B0</accession>
<keyword evidence="3" id="KW-1185">Reference proteome</keyword>
<organism evidence="2 3">
    <name type="scientific">Sphaerisporangium album</name>
    <dbReference type="NCBI Taxonomy" id="509200"/>
    <lineage>
        <taxon>Bacteria</taxon>
        <taxon>Bacillati</taxon>
        <taxon>Actinomycetota</taxon>
        <taxon>Actinomycetes</taxon>
        <taxon>Streptosporangiales</taxon>
        <taxon>Streptosporangiaceae</taxon>
        <taxon>Sphaerisporangium</taxon>
    </lineage>
</organism>
<sequence>MPYAMITFRVEPGHEDELAEIFGDAPALESPVVTDEHGRETARLLGTGVFVKDDVLVRVIHYEGDFSGIARHLASQHHVHAVEDRIVPYLADSRDTGTAEGFAAFFRDAMMRCLTQSSSETQPARM</sequence>
<reference evidence="2 3" key="1">
    <citation type="submission" date="2018-06" db="EMBL/GenBank/DDBJ databases">
        <title>Sphaerisporangium craniellae sp. nov., isolated from a marine sponge in the South China Sea.</title>
        <authorList>
            <person name="Li L."/>
        </authorList>
    </citation>
    <scope>NUCLEOTIDE SEQUENCE [LARGE SCALE GENOMIC DNA]</scope>
    <source>
        <strain evidence="2 3">CCTCC AA 208026</strain>
    </source>
</reference>
<dbReference type="AlphaFoldDB" id="A0A367F9B0"/>
<name>A0A367F9B0_9ACTN</name>